<feature type="region of interest" description="Disordered" evidence="1">
    <location>
        <begin position="628"/>
        <end position="656"/>
    </location>
</feature>
<proteinExistence type="predicted"/>
<feature type="compositionally biased region" description="Gly residues" evidence="1">
    <location>
        <begin position="1191"/>
        <end position="1206"/>
    </location>
</feature>
<reference evidence="2 3" key="1">
    <citation type="journal article" date="2024" name="Microbiol. Resour. Announc.">
        <title>Genome annotations for the ascomycete fungi Trichoderma harzianum, Trichoderma aggressivum, and Purpureocillium lilacinum.</title>
        <authorList>
            <person name="Beijen E.P.W."/>
            <person name="Ohm R.A."/>
        </authorList>
    </citation>
    <scope>NUCLEOTIDE SEQUENCE [LARGE SCALE GENOMIC DNA]</scope>
    <source>
        <strain evidence="2 3">CBS 150709</strain>
    </source>
</reference>
<sequence>MNSPKVFNRASSEELGSRGELPAKAARKRFEDGQTTLEQAEPYRILTATMPVDALTADWSIGMSKGSNRPIEEKHVNALYTIFQRGDMKRASYPLAVLSTRSDIQRMLHEMGYDRDTTETDDLPGFDNCWSTAVRSSSLTASIGCASTRTEPRAADEPSGPDNADSHGDIRVQLATAVSERPGIFHGTVDEMKEQMLDAAPFGTEIRSGSDRLCKSSDLMLTPLPPHCRTSRCGWTGSEDGQWGSDARSTDVSGGAVYARGVRFPTLPGNKEWGRWPYIIGPDGPLLARPVTTSPRDPKSVKSSISILIMAGGTQARLPSSLESQADHNPDCFGTTPPERQTRLPPTPPATDERRVRTVDTSHDNGFLHMLRSRATSLLNPWTVISVEPQQYDRNKESIERIFTKHDFEPANKCIVIRMPSPIHESFLKNFERAVEGAIQRIVDGGGDAGDFASGITNVGSARVLLAEGCDESLSSALRRQPDAQFQHETMAYPGVVIEVSYSQDGKSLAKLAQDYILYSNGNIGAVVGIDINPVGSESAVSLWRPQFTPSEDQGVDILEARRVVSHMPFRTAGGEPANENENLVLYLSDFNPLEGSSDYHSMPLTIALSSLHRFLARAELLQQRRECGGGFRSDRRTKRRRPSSSPDEQLRSDDEAKYADLEAAAAKQADLRDDDFTTETPPPKRRAHTSAGQFDNRLKKVIGTFILVVFNSNNAKEVITNHYQSAWQYGKPAFSQVQFRAPYFSPPQDSRHLHLGAVCKGPDLPGHLPPDAAPRILAADQFQERERAVHQDWVRVMDPAIESASEVERTKHCRRALRHMILLAGPSWAADKKVNPVVPWRRGKDDFFRLPIEATKSVRESGDDLLCEPTILLPTRHNIMTLARRIETFSGLNAQVKQKITWIRRRLNNGGNQYDLLIHLETRKKGAEVTRQSPSLLGQFLSQTEPPQRESKEEEVPDSDGLQGKAGSWCKPTHWVALPSLQMVHRSQAITTPSRTAYSLLLNIQAHLVYTSLALHHLLLLLLHQDTDAVHLPAQVLPQVHLSVPRTRGALKRVFPHRHVPLHRVPATTQLPRGALGRVEPRPARNRKKKGRRAVRQRLPVKPHKCFEDHVIHVDGTDAKGIAHQTGLDLPYQVRHHWRDFNGVQPSCVQQAHVAACADVDTAISEAKVRPEASLSGGLPQVVTQDGDAETGGGAGRGTGGGGNDTIGTGFMPMQSLPRLKRTVYRQVG</sequence>
<name>A0ABR0BCP1_PURLI</name>
<feature type="compositionally biased region" description="Polar residues" evidence="1">
    <location>
        <begin position="936"/>
        <end position="947"/>
    </location>
</feature>
<feature type="region of interest" description="Disordered" evidence="1">
    <location>
        <begin position="322"/>
        <end position="355"/>
    </location>
</feature>
<evidence type="ECO:0000313" key="3">
    <source>
        <dbReference type="Proteomes" id="UP001287286"/>
    </source>
</evidence>
<feature type="region of interest" description="Disordered" evidence="1">
    <location>
        <begin position="668"/>
        <end position="693"/>
    </location>
</feature>
<dbReference type="Proteomes" id="UP001287286">
    <property type="component" value="Unassembled WGS sequence"/>
</dbReference>
<keyword evidence="3" id="KW-1185">Reference proteome</keyword>
<evidence type="ECO:0000313" key="2">
    <source>
        <dbReference type="EMBL" id="KAK4067046.1"/>
    </source>
</evidence>
<evidence type="ECO:0000256" key="1">
    <source>
        <dbReference type="SAM" id="MobiDB-lite"/>
    </source>
</evidence>
<feature type="region of interest" description="Disordered" evidence="1">
    <location>
        <begin position="936"/>
        <end position="966"/>
    </location>
</feature>
<gene>
    <name evidence="2" type="ORF">Purlil1_13942</name>
</gene>
<protein>
    <submittedName>
        <fullName evidence="2">Uncharacterized protein</fullName>
    </submittedName>
</protein>
<feature type="region of interest" description="Disordered" evidence="1">
    <location>
        <begin position="1172"/>
        <end position="1214"/>
    </location>
</feature>
<feature type="region of interest" description="Disordered" evidence="1">
    <location>
        <begin position="1"/>
        <end position="34"/>
    </location>
</feature>
<feature type="region of interest" description="Disordered" evidence="1">
    <location>
        <begin position="146"/>
        <end position="167"/>
    </location>
</feature>
<organism evidence="2 3">
    <name type="scientific">Purpureocillium lilacinum</name>
    <name type="common">Paecilomyces lilacinus</name>
    <dbReference type="NCBI Taxonomy" id="33203"/>
    <lineage>
        <taxon>Eukaryota</taxon>
        <taxon>Fungi</taxon>
        <taxon>Dikarya</taxon>
        <taxon>Ascomycota</taxon>
        <taxon>Pezizomycotina</taxon>
        <taxon>Sordariomycetes</taxon>
        <taxon>Hypocreomycetidae</taxon>
        <taxon>Hypocreales</taxon>
        <taxon>Ophiocordycipitaceae</taxon>
        <taxon>Purpureocillium</taxon>
    </lineage>
</organism>
<dbReference type="EMBL" id="JAWRVI010000371">
    <property type="protein sequence ID" value="KAK4067046.1"/>
    <property type="molecule type" value="Genomic_DNA"/>
</dbReference>
<comment type="caution">
    <text evidence="2">The sequence shown here is derived from an EMBL/GenBank/DDBJ whole genome shotgun (WGS) entry which is preliminary data.</text>
</comment>
<accession>A0ABR0BCP1</accession>